<accession>A0A2G5VLM6</accession>
<keyword evidence="4" id="KW-1185">Reference proteome</keyword>
<evidence type="ECO:0000259" key="2">
    <source>
        <dbReference type="Pfam" id="PF07735"/>
    </source>
</evidence>
<dbReference type="Proteomes" id="UP000230233">
    <property type="component" value="Chromosome I"/>
</dbReference>
<protein>
    <recommendedName>
        <fullName evidence="5">F-box domain-containing protein</fullName>
    </recommendedName>
</protein>
<evidence type="ECO:0008006" key="5">
    <source>
        <dbReference type="Google" id="ProtNLM"/>
    </source>
</evidence>
<evidence type="ECO:0000259" key="1">
    <source>
        <dbReference type="Pfam" id="PF00646"/>
    </source>
</evidence>
<proteinExistence type="predicted"/>
<dbReference type="PANTHER" id="PTHR21503">
    <property type="entry name" value="F-BOX-CONTAINING HYPOTHETICAL PROTEIN C.ELEGANS"/>
    <property type="match status" value="1"/>
</dbReference>
<gene>
    <name evidence="3" type="primary">Cnig_chr_I.g2612</name>
    <name evidence="3" type="ORF">B9Z55_002612</name>
</gene>
<feature type="domain" description="F-box" evidence="1">
    <location>
        <begin position="32"/>
        <end position="64"/>
    </location>
</feature>
<dbReference type="InterPro" id="IPR012885">
    <property type="entry name" value="F-box_Sdz-33"/>
</dbReference>
<comment type="caution">
    <text evidence="3">The sequence shown here is derived from an EMBL/GenBank/DDBJ whole genome shotgun (WGS) entry which is preliminary data.</text>
</comment>
<name>A0A2G5VLM6_9PELO</name>
<dbReference type="AlphaFoldDB" id="A0A2G5VLM6"/>
<organism evidence="3 4">
    <name type="scientific">Caenorhabditis nigoni</name>
    <dbReference type="NCBI Taxonomy" id="1611254"/>
    <lineage>
        <taxon>Eukaryota</taxon>
        <taxon>Metazoa</taxon>
        <taxon>Ecdysozoa</taxon>
        <taxon>Nematoda</taxon>
        <taxon>Chromadorea</taxon>
        <taxon>Rhabditida</taxon>
        <taxon>Rhabditina</taxon>
        <taxon>Rhabditomorpha</taxon>
        <taxon>Rhabditoidea</taxon>
        <taxon>Rhabditidae</taxon>
        <taxon>Peloderinae</taxon>
        <taxon>Caenorhabditis</taxon>
    </lineage>
</organism>
<sequence>MNKHHSVCLPLPNNPIHSPIPMPFPILRTSFVVLSEIISLLEPNEIVTASLCSKKVRHLLKNHYQRRKPSKWRLSMFSWGLVDIMTRTVSKRINVMMARHISEQEGTEHKSIEFNGYKGTLDKGLPILYFRDHVFGIKMVVDYVTDLFGLDIYGFTTGSDGLWAFDWINNRQEKLLGGKGLNKNPNYALNEDKTDDDVLIVRNDVSINARFNGKLGPPDVLLLDSDAHWVTCDYLMKSDAIKLFVSFSKLSELELNSFLRHWRAGGSPRLAYLKVRFDDEDTYFVNFDEDLETFETKAWTRFRVVVDDDCFEIREDYIIQRQDGVKATIHCGLGHFTMFVWHSDKN</sequence>
<evidence type="ECO:0000313" key="3">
    <source>
        <dbReference type="EMBL" id="PIC52561.1"/>
    </source>
</evidence>
<reference evidence="4" key="1">
    <citation type="submission" date="2017-10" db="EMBL/GenBank/DDBJ databases">
        <title>Rapid genome shrinkage in a self-fertile nematode reveals novel sperm competition proteins.</title>
        <authorList>
            <person name="Yin D."/>
            <person name="Schwarz E.M."/>
            <person name="Thomas C.G."/>
            <person name="Felde R.L."/>
            <person name="Korf I.F."/>
            <person name="Cutter A.D."/>
            <person name="Schartner C.M."/>
            <person name="Ralston E.J."/>
            <person name="Meyer B.J."/>
            <person name="Haag E.S."/>
        </authorList>
    </citation>
    <scope>NUCLEOTIDE SEQUENCE [LARGE SCALE GENOMIC DNA]</scope>
    <source>
        <strain evidence="4">JU1422</strain>
    </source>
</reference>
<dbReference type="Pfam" id="PF07735">
    <property type="entry name" value="FBA_2"/>
    <property type="match status" value="1"/>
</dbReference>
<feature type="domain" description="Sdz-33 F-box" evidence="2">
    <location>
        <begin position="225"/>
        <end position="275"/>
    </location>
</feature>
<evidence type="ECO:0000313" key="4">
    <source>
        <dbReference type="Proteomes" id="UP000230233"/>
    </source>
</evidence>
<dbReference type="EMBL" id="PDUG01000001">
    <property type="protein sequence ID" value="PIC52561.1"/>
    <property type="molecule type" value="Genomic_DNA"/>
</dbReference>
<dbReference type="PANTHER" id="PTHR21503:SF8">
    <property type="entry name" value="F-BOX ASSOCIATED DOMAIN-CONTAINING PROTEIN-RELATED"/>
    <property type="match status" value="1"/>
</dbReference>
<dbReference type="Pfam" id="PF00646">
    <property type="entry name" value="F-box"/>
    <property type="match status" value="1"/>
</dbReference>
<dbReference type="InterPro" id="IPR001810">
    <property type="entry name" value="F-box_dom"/>
</dbReference>